<dbReference type="EMBL" id="BKCJ011082511">
    <property type="protein sequence ID" value="GFC82050.1"/>
    <property type="molecule type" value="Genomic_DNA"/>
</dbReference>
<evidence type="ECO:0000313" key="1">
    <source>
        <dbReference type="EMBL" id="GFC82050.1"/>
    </source>
</evidence>
<gene>
    <name evidence="1" type="ORF">Tci_854020</name>
</gene>
<accession>A0A699R6Z1</accession>
<reference evidence="1" key="1">
    <citation type="journal article" date="2019" name="Sci. Rep.">
        <title>Draft genome of Tanacetum cinerariifolium, the natural source of mosquito coil.</title>
        <authorList>
            <person name="Yamashiro T."/>
            <person name="Shiraishi A."/>
            <person name="Satake H."/>
            <person name="Nakayama K."/>
        </authorList>
    </citation>
    <scope>NUCLEOTIDE SEQUENCE</scope>
</reference>
<feature type="non-terminal residue" evidence="1">
    <location>
        <position position="1"/>
    </location>
</feature>
<sequence>VQVLVPVAVAGKFLLHGAERVGVSRPAGLLLVVLQQNILRRAVAKGGKRIEALGKRPLRLVLRMLLEHIYQPQQNLAIKRVAAGRKQQRGPGQRLHGFFGDGFGANAEKGALGRRLGGELHLGADLAGVGAGNGLGAAREQVAANSVVGRGPLGCVAGLRILAAGGQRLGLGGALAQHAGHDGSEALLFH</sequence>
<protein>
    <submittedName>
        <fullName evidence="1">Uncharacterized protein</fullName>
    </submittedName>
</protein>
<dbReference type="AlphaFoldDB" id="A0A699R6Z1"/>
<name>A0A699R6Z1_TANCI</name>
<proteinExistence type="predicted"/>
<organism evidence="1">
    <name type="scientific">Tanacetum cinerariifolium</name>
    <name type="common">Dalmatian daisy</name>
    <name type="synonym">Chrysanthemum cinerariifolium</name>
    <dbReference type="NCBI Taxonomy" id="118510"/>
    <lineage>
        <taxon>Eukaryota</taxon>
        <taxon>Viridiplantae</taxon>
        <taxon>Streptophyta</taxon>
        <taxon>Embryophyta</taxon>
        <taxon>Tracheophyta</taxon>
        <taxon>Spermatophyta</taxon>
        <taxon>Magnoliopsida</taxon>
        <taxon>eudicotyledons</taxon>
        <taxon>Gunneridae</taxon>
        <taxon>Pentapetalae</taxon>
        <taxon>asterids</taxon>
        <taxon>campanulids</taxon>
        <taxon>Asterales</taxon>
        <taxon>Asteraceae</taxon>
        <taxon>Asteroideae</taxon>
        <taxon>Anthemideae</taxon>
        <taxon>Anthemidinae</taxon>
        <taxon>Tanacetum</taxon>
    </lineage>
</organism>
<comment type="caution">
    <text evidence="1">The sequence shown here is derived from an EMBL/GenBank/DDBJ whole genome shotgun (WGS) entry which is preliminary data.</text>
</comment>
<feature type="non-terminal residue" evidence="1">
    <location>
        <position position="190"/>
    </location>
</feature>